<dbReference type="InterPro" id="IPR051199">
    <property type="entry name" value="LPS_LOS_Heptosyltrfase"/>
</dbReference>
<dbReference type="AlphaFoldDB" id="A0A2H0Y1Z9"/>
<evidence type="ECO:0000313" key="3">
    <source>
        <dbReference type="EMBL" id="PIS31789.1"/>
    </source>
</evidence>
<organism evidence="3 4">
    <name type="scientific">Candidatus Saganbacteria bacterium CG08_land_8_20_14_0_20_45_16</name>
    <dbReference type="NCBI Taxonomy" id="2014293"/>
    <lineage>
        <taxon>Bacteria</taxon>
        <taxon>Bacillati</taxon>
        <taxon>Saganbacteria</taxon>
    </lineage>
</organism>
<dbReference type="SUPFAM" id="SSF53756">
    <property type="entry name" value="UDP-Glycosyltransferase/glycogen phosphorylase"/>
    <property type="match status" value="1"/>
</dbReference>
<dbReference type="GO" id="GO:0009244">
    <property type="term" value="P:lipopolysaccharide core region biosynthetic process"/>
    <property type="evidence" value="ECO:0007669"/>
    <property type="project" value="TreeGrafter"/>
</dbReference>
<dbReference type="GO" id="GO:0005829">
    <property type="term" value="C:cytosol"/>
    <property type="evidence" value="ECO:0007669"/>
    <property type="project" value="TreeGrafter"/>
</dbReference>
<dbReference type="CDD" id="cd03789">
    <property type="entry name" value="GT9_LPS_heptosyltransferase"/>
    <property type="match status" value="1"/>
</dbReference>
<name>A0A2H0Y1Z9_UNCSA</name>
<sequence length="328" mass="36494">MRILITKLGAIGDVIRTTSILKGLREKYQPVELDWLTSLAAKSVLLNNHLIDHLYTWEERDTLSSYDLVIGLEDELEICELVHKLGQGKILGAFAKDGEGTYTPSAWFDMSVISKFGLTRANELKKLNKKTFQQHMGELLGVRCGEYVFELMEEEREYGRKGIRDLGLGAREKIIGINTGAGKRWPLKALTIEKTIEIVKRFTNELGLVSLILGGEEEQERNKIIAKETGMPSAGVHPLRYFAAIIDQTQALLSSDSLALHFGLALKKPVVAFFGPTSSTEIELYGCGIKVLPKLDCLTCYQKKCNQKSNCLDSLAVDEIVEGVKCSI</sequence>
<protein>
    <recommendedName>
        <fullName evidence="5">Glycosyltransferase family 9 protein</fullName>
    </recommendedName>
</protein>
<evidence type="ECO:0008006" key="5">
    <source>
        <dbReference type="Google" id="ProtNLM"/>
    </source>
</evidence>
<evidence type="ECO:0000256" key="1">
    <source>
        <dbReference type="ARBA" id="ARBA00022676"/>
    </source>
</evidence>
<dbReference type="GO" id="GO:0008713">
    <property type="term" value="F:ADP-heptose-lipopolysaccharide heptosyltransferase activity"/>
    <property type="evidence" value="ECO:0007669"/>
    <property type="project" value="TreeGrafter"/>
</dbReference>
<dbReference type="Pfam" id="PF01075">
    <property type="entry name" value="Glyco_transf_9"/>
    <property type="match status" value="1"/>
</dbReference>
<dbReference type="Proteomes" id="UP000231343">
    <property type="component" value="Unassembled WGS sequence"/>
</dbReference>
<keyword evidence="2" id="KW-0808">Transferase</keyword>
<reference evidence="3 4" key="1">
    <citation type="submission" date="2017-09" db="EMBL/GenBank/DDBJ databases">
        <title>Depth-based differentiation of microbial function through sediment-hosted aquifers and enrichment of novel symbionts in the deep terrestrial subsurface.</title>
        <authorList>
            <person name="Probst A.J."/>
            <person name="Ladd B."/>
            <person name="Jarett J.K."/>
            <person name="Geller-Mcgrath D.E."/>
            <person name="Sieber C.M."/>
            <person name="Emerson J.B."/>
            <person name="Anantharaman K."/>
            <person name="Thomas B.C."/>
            <person name="Malmstrom R."/>
            <person name="Stieglmeier M."/>
            <person name="Klingl A."/>
            <person name="Woyke T."/>
            <person name="Ryan C.M."/>
            <person name="Banfield J.F."/>
        </authorList>
    </citation>
    <scope>NUCLEOTIDE SEQUENCE [LARGE SCALE GENOMIC DNA]</scope>
    <source>
        <strain evidence="3">CG08_land_8_20_14_0_20_45_16</strain>
    </source>
</reference>
<keyword evidence="1" id="KW-0328">Glycosyltransferase</keyword>
<dbReference type="Gene3D" id="3.40.50.2000">
    <property type="entry name" value="Glycogen Phosphorylase B"/>
    <property type="match status" value="2"/>
</dbReference>
<evidence type="ECO:0000313" key="4">
    <source>
        <dbReference type="Proteomes" id="UP000231343"/>
    </source>
</evidence>
<dbReference type="PANTHER" id="PTHR30160">
    <property type="entry name" value="TETRAACYLDISACCHARIDE 4'-KINASE-RELATED"/>
    <property type="match status" value="1"/>
</dbReference>
<proteinExistence type="predicted"/>
<dbReference type="EMBL" id="PEYM01000002">
    <property type="protein sequence ID" value="PIS31789.1"/>
    <property type="molecule type" value="Genomic_DNA"/>
</dbReference>
<dbReference type="InterPro" id="IPR002201">
    <property type="entry name" value="Glyco_trans_9"/>
</dbReference>
<gene>
    <name evidence="3" type="ORF">COT42_00140</name>
</gene>
<dbReference type="PANTHER" id="PTHR30160:SF1">
    <property type="entry name" value="LIPOPOLYSACCHARIDE 1,2-N-ACETYLGLUCOSAMINETRANSFERASE-RELATED"/>
    <property type="match status" value="1"/>
</dbReference>
<comment type="caution">
    <text evidence="3">The sequence shown here is derived from an EMBL/GenBank/DDBJ whole genome shotgun (WGS) entry which is preliminary data.</text>
</comment>
<accession>A0A2H0Y1Z9</accession>
<evidence type="ECO:0000256" key="2">
    <source>
        <dbReference type="ARBA" id="ARBA00022679"/>
    </source>
</evidence>